<accession>A0A1D2JK70</accession>
<evidence type="ECO:0000313" key="2">
    <source>
        <dbReference type="EMBL" id="ODH39367.1"/>
    </source>
</evidence>
<sequence>MSGNLQLVHDSADADGAADPLGLPLHGSRRRLITYIPLPDRLPRHPAFANTRNDNTGQLHSLRAMVHGPNRHVRAAIR</sequence>
<evidence type="ECO:0000256" key="1">
    <source>
        <dbReference type="SAM" id="MobiDB-lite"/>
    </source>
</evidence>
<protein>
    <submittedName>
        <fullName evidence="2">Uncharacterized protein</fullName>
    </submittedName>
</protein>
<reference evidence="2 3" key="1">
    <citation type="submission" date="2016-06" db="EMBL/GenBank/DDBJ databases">
        <authorList>
            <person name="Kjaerup R.B."/>
            <person name="Dalgaard T.S."/>
            <person name="Juul-Madsen H.R."/>
        </authorList>
    </citation>
    <scope>NUCLEOTIDE SEQUENCE [LARGE SCALE GENOMIC DNA]</scope>
    <source>
        <strain evidence="2 3">Pb300</strain>
    </source>
</reference>
<gene>
    <name evidence="2" type="ORF">ACO22_01935</name>
</gene>
<name>A0A1D2JK70_PARBR</name>
<dbReference type="EMBL" id="LZYO01000053">
    <property type="protein sequence ID" value="ODH39367.1"/>
    <property type="molecule type" value="Genomic_DNA"/>
</dbReference>
<proteinExistence type="predicted"/>
<comment type="caution">
    <text evidence="2">The sequence shown here is derived from an EMBL/GenBank/DDBJ whole genome shotgun (WGS) entry which is preliminary data.</text>
</comment>
<dbReference type="Proteomes" id="UP000242814">
    <property type="component" value="Unassembled WGS sequence"/>
</dbReference>
<evidence type="ECO:0000313" key="3">
    <source>
        <dbReference type="Proteomes" id="UP000242814"/>
    </source>
</evidence>
<dbReference type="AlphaFoldDB" id="A0A1D2JK70"/>
<feature type="compositionally biased region" description="Low complexity" evidence="1">
    <location>
        <begin position="14"/>
        <end position="23"/>
    </location>
</feature>
<feature type="region of interest" description="Disordered" evidence="1">
    <location>
        <begin position="1"/>
        <end position="23"/>
    </location>
</feature>
<organism evidence="2 3">
    <name type="scientific">Paracoccidioides brasiliensis</name>
    <dbReference type="NCBI Taxonomy" id="121759"/>
    <lineage>
        <taxon>Eukaryota</taxon>
        <taxon>Fungi</taxon>
        <taxon>Dikarya</taxon>
        <taxon>Ascomycota</taxon>
        <taxon>Pezizomycotina</taxon>
        <taxon>Eurotiomycetes</taxon>
        <taxon>Eurotiomycetidae</taxon>
        <taxon>Onygenales</taxon>
        <taxon>Ajellomycetaceae</taxon>
        <taxon>Paracoccidioides</taxon>
    </lineage>
</organism>